<evidence type="ECO:0000313" key="2">
    <source>
        <dbReference type="EMBL" id="KAK8883155.1"/>
    </source>
</evidence>
<comment type="caution">
    <text evidence="2">The sequence shown here is derived from an EMBL/GenBank/DDBJ whole genome shotgun (WGS) entry which is preliminary data.</text>
</comment>
<keyword evidence="1" id="KW-0175">Coiled coil</keyword>
<feature type="coiled-coil region" evidence="1">
    <location>
        <begin position="2"/>
        <end position="29"/>
    </location>
</feature>
<accession>A0ABR2JWA0</accession>
<organism evidence="2 3">
    <name type="scientific">Tritrichomonas musculus</name>
    <dbReference type="NCBI Taxonomy" id="1915356"/>
    <lineage>
        <taxon>Eukaryota</taxon>
        <taxon>Metamonada</taxon>
        <taxon>Parabasalia</taxon>
        <taxon>Tritrichomonadida</taxon>
        <taxon>Tritrichomonadidae</taxon>
        <taxon>Tritrichomonas</taxon>
    </lineage>
</organism>
<dbReference type="EMBL" id="JAPFFF010000009">
    <property type="protein sequence ID" value="KAK8883155.1"/>
    <property type="molecule type" value="Genomic_DNA"/>
</dbReference>
<gene>
    <name evidence="2" type="ORF">M9Y10_045803</name>
</gene>
<dbReference type="Proteomes" id="UP001470230">
    <property type="component" value="Unassembled WGS sequence"/>
</dbReference>
<reference evidence="2 3" key="1">
    <citation type="submission" date="2024-04" db="EMBL/GenBank/DDBJ databases">
        <title>Tritrichomonas musculus Genome.</title>
        <authorList>
            <person name="Alves-Ferreira E."/>
            <person name="Grigg M."/>
            <person name="Lorenzi H."/>
            <person name="Galac M."/>
        </authorList>
    </citation>
    <scope>NUCLEOTIDE SEQUENCE [LARGE SCALE GENOMIC DNA]</scope>
    <source>
        <strain evidence="2 3">EAF2021</strain>
    </source>
</reference>
<proteinExistence type="predicted"/>
<name>A0ABR2JWA0_9EUKA</name>
<evidence type="ECO:0000256" key="1">
    <source>
        <dbReference type="SAM" id="Coils"/>
    </source>
</evidence>
<protein>
    <submittedName>
        <fullName evidence="2">Uncharacterized protein</fullName>
    </submittedName>
</protein>
<evidence type="ECO:0000313" key="3">
    <source>
        <dbReference type="Proteomes" id="UP001470230"/>
    </source>
</evidence>
<keyword evidence="3" id="KW-1185">Reference proteome</keyword>
<sequence>MNEAIQKRLNHLQADIQKSEKQANAQFAKSTLDDFGQVLTNSVAYNTSIHRVRLAKLQEISGMEPHYHSDSNS</sequence>